<organism evidence="13 14">
    <name type="scientific">Petrocella atlantisensis</name>
    <dbReference type="NCBI Taxonomy" id="2173034"/>
    <lineage>
        <taxon>Bacteria</taxon>
        <taxon>Bacillati</taxon>
        <taxon>Bacillota</taxon>
        <taxon>Clostridia</taxon>
        <taxon>Lachnospirales</taxon>
        <taxon>Vallitaleaceae</taxon>
        <taxon>Petrocella</taxon>
    </lineage>
</organism>
<keyword evidence="6" id="KW-0805">Transcription regulation</keyword>
<dbReference type="GO" id="GO:0003700">
    <property type="term" value="F:DNA-binding transcription factor activity"/>
    <property type="evidence" value="ECO:0007669"/>
    <property type="project" value="InterPro"/>
</dbReference>
<keyword evidence="7" id="KW-0238">DNA-binding</keyword>
<feature type="domain" description="Response regulatory" evidence="12">
    <location>
        <begin position="3"/>
        <end position="120"/>
    </location>
</feature>
<feature type="domain" description="HTH araC/xylS-type" evidence="11">
    <location>
        <begin position="418"/>
        <end position="516"/>
    </location>
</feature>
<keyword evidence="8" id="KW-0804">Transcription</keyword>
<dbReference type="PANTHER" id="PTHR42713:SF3">
    <property type="entry name" value="TRANSCRIPTIONAL REGULATORY PROTEIN HPTR"/>
    <property type="match status" value="1"/>
</dbReference>
<reference evidence="13 14" key="1">
    <citation type="submission" date="2018-09" db="EMBL/GenBank/DDBJ databases">
        <authorList>
            <person name="Postec A."/>
        </authorList>
    </citation>
    <scope>NUCLEOTIDE SEQUENCE [LARGE SCALE GENOMIC DNA]</scope>
    <source>
        <strain evidence="13">70B-A</strain>
    </source>
</reference>
<keyword evidence="14" id="KW-1185">Reference proteome</keyword>
<evidence type="ECO:0000259" key="11">
    <source>
        <dbReference type="PROSITE" id="PS01124"/>
    </source>
</evidence>
<dbReference type="InterPro" id="IPR001789">
    <property type="entry name" value="Sig_transdc_resp-reg_receiver"/>
</dbReference>
<dbReference type="CDD" id="cd17536">
    <property type="entry name" value="REC_YesN-like"/>
    <property type="match status" value="1"/>
</dbReference>
<dbReference type="InterPro" id="IPR009057">
    <property type="entry name" value="Homeodomain-like_sf"/>
</dbReference>
<comment type="subcellular location">
    <subcellularLocation>
        <location evidence="1">Cytoplasm</location>
    </subcellularLocation>
</comment>
<dbReference type="Proteomes" id="UP000279029">
    <property type="component" value="Chromosome"/>
</dbReference>
<dbReference type="OrthoDB" id="9794370at2"/>
<evidence type="ECO:0000313" key="14">
    <source>
        <dbReference type="Proteomes" id="UP000279029"/>
    </source>
</evidence>
<sequence length="519" mass="59884">MYQVVIIDDEAVIRKGLIGYINWQDLNCEIVGDFDNGLQAIEYLKNSSVDIVISDIKMPGANGIEVAKFVYEYHPHAKTILYTGYSDFEYAKSAIQYNVSDFIVKPSTIENIINTIQQTTKKIDEQRLKDHHIQSLELKLSDVKKKEKLKVIKNFVEGIKMDPSTLEDTLKSHDISVDQFCLLLYKISGLNTENHPQTIQFINLSLNDLDQYTFLLNDSTYGSLVAFDQHIDYDPIELLANKCHDINSFVDEYIKEQIFIGISNLHTNLETAPIAFMEAQRCLDNSFYGKNHLTIYSNFDGPKENPSFVEINLERIMHCITKDKCDEAIEIIMSMFTTMSNNKEPIDYIKSMGIAIYTICINAIHKHNLNLTDVFVNQEPYRQILNASCIDDLTQVLCHMIRTITQYLCEGNNYYIITQVNAYMESHYHRPIKLKDISEHVHINSSYLSRLYKDKTGQTITETLRNLRIEKAKQLLKTDNIKTYTIAVLVGFDDPAYFSYVFKQHTGYSPSQYKNNTQT</sequence>
<dbReference type="Pfam" id="PF12833">
    <property type="entry name" value="HTH_18"/>
    <property type="match status" value="1"/>
</dbReference>
<accession>A0A3P7S2I3</accession>
<evidence type="ECO:0000256" key="1">
    <source>
        <dbReference type="ARBA" id="ARBA00004496"/>
    </source>
</evidence>
<dbReference type="PANTHER" id="PTHR42713">
    <property type="entry name" value="HISTIDINE KINASE-RELATED"/>
    <property type="match status" value="1"/>
</dbReference>
<dbReference type="SUPFAM" id="SSF46689">
    <property type="entry name" value="Homeodomain-like"/>
    <property type="match status" value="2"/>
</dbReference>
<keyword evidence="3" id="KW-0963">Cytoplasm</keyword>
<feature type="modified residue" description="4-aspartylphosphate" evidence="10">
    <location>
        <position position="55"/>
    </location>
</feature>
<evidence type="ECO:0000256" key="9">
    <source>
        <dbReference type="ARBA" id="ARBA00024867"/>
    </source>
</evidence>
<proteinExistence type="predicted"/>
<dbReference type="EMBL" id="LR130778">
    <property type="protein sequence ID" value="VDN48852.1"/>
    <property type="molecule type" value="Genomic_DNA"/>
</dbReference>
<evidence type="ECO:0000256" key="4">
    <source>
        <dbReference type="ARBA" id="ARBA00022553"/>
    </source>
</evidence>
<dbReference type="RefSeq" id="WP_125137924.1">
    <property type="nucleotide sequence ID" value="NZ_LR130778.1"/>
</dbReference>
<dbReference type="GO" id="GO:0043565">
    <property type="term" value="F:sequence-specific DNA binding"/>
    <property type="evidence" value="ECO:0007669"/>
    <property type="project" value="InterPro"/>
</dbReference>
<dbReference type="Gene3D" id="1.10.10.60">
    <property type="entry name" value="Homeodomain-like"/>
    <property type="match status" value="2"/>
</dbReference>
<dbReference type="PROSITE" id="PS01124">
    <property type="entry name" value="HTH_ARAC_FAMILY_2"/>
    <property type="match status" value="1"/>
</dbReference>
<dbReference type="InterPro" id="IPR018060">
    <property type="entry name" value="HTH_AraC"/>
</dbReference>
<dbReference type="InterPro" id="IPR011006">
    <property type="entry name" value="CheY-like_superfamily"/>
</dbReference>
<dbReference type="SMART" id="SM00448">
    <property type="entry name" value="REC"/>
    <property type="match status" value="1"/>
</dbReference>
<evidence type="ECO:0000256" key="2">
    <source>
        <dbReference type="ARBA" id="ARBA00018672"/>
    </source>
</evidence>
<evidence type="ECO:0000256" key="3">
    <source>
        <dbReference type="ARBA" id="ARBA00022490"/>
    </source>
</evidence>
<evidence type="ECO:0000256" key="6">
    <source>
        <dbReference type="ARBA" id="ARBA00023015"/>
    </source>
</evidence>
<protein>
    <recommendedName>
        <fullName evidence="2">Stage 0 sporulation protein A homolog</fullName>
    </recommendedName>
</protein>
<gene>
    <name evidence="13" type="ORF">PATL70BA_2942</name>
</gene>
<keyword evidence="5" id="KW-0902">Two-component regulatory system</keyword>
<evidence type="ECO:0000256" key="10">
    <source>
        <dbReference type="PROSITE-ProRule" id="PRU00169"/>
    </source>
</evidence>
<name>A0A3P7S2I3_9FIRM</name>
<evidence type="ECO:0000256" key="5">
    <source>
        <dbReference type="ARBA" id="ARBA00023012"/>
    </source>
</evidence>
<dbReference type="InterPro" id="IPR051552">
    <property type="entry name" value="HptR"/>
</dbReference>
<dbReference type="AlphaFoldDB" id="A0A3P7S2I3"/>
<dbReference type="GO" id="GO:0000160">
    <property type="term" value="P:phosphorelay signal transduction system"/>
    <property type="evidence" value="ECO:0007669"/>
    <property type="project" value="UniProtKB-KW"/>
</dbReference>
<evidence type="ECO:0000313" key="13">
    <source>
        <dbReference type="EMBL" id="VDN48852.1"/>
    </source>
</evidence>
<evidence type="ECO:0000256" key="8">
    <source>
        <dbReference type="ARBA" id="ARBA00023163"/>
    </source>
</evidence>
<keyword evidence="4 10" id="KW-0597">Phosphoprotein</keyword>
<dbReference type="KEGG" id="cbar:PATL70BA_2942"/>
<comment type="function">
    <text evidence="9">May play the central regulatory role in sporulation. It may be an element of the effector pathway responsible for the activation of sporulation genes in response to nutritional stress. Spo0A may act in concert with spo0H (a sigma factor) to control the expression of some genes that are critical to the sporulation process.</text>
</comment>
<evidence type="ECO:0000256" key="7">
    <source>
        <dbReference type="ARBA" id="ARBA00023125"/>
    </source>
</evidence>
<dbReference type="Pfam" id="PF00072">
    <property type="entry name" value="Response_reg"/>
    <property type="match status" value="1"/>
</dbReference>
<evidence type="ECO:0000259" key="12">
    <source>
        <dbReference type="PROSITE" id="PS50110"/>
    </source>
</evidence>
<dbReference type="Gene3D" id="3.40.50.2300">
    <property type="match status" value="1"/>
</dbReference>
<dbReference type="PROSITE" id="PS50110">
    <property type="entry name" value="RESPONSE_REGULATORY"/>
    <property type="match status" value="1"/>
</dbReference>
<dbReference type="SUPFAM" id="SSF52172">
    <property type="entry name" value="CheY-like"/>
    <property type="match status" value="1"/>
</dbReference>
<dbReference type="SMART" id="SM00342">
    <property type="entry name" value="HTH_ARAC"/>
    <property type="match status" value="1"/>
</dbReference>
<dbReference type="GO" id="GO:0005737">
    <property type="term" value="C:cytoplasm"/>
    <property type="evidence" value="ECO:0007669"/>
    <property type="project" value="UniProtKB-SubCell"/>
</dbReference>